<keyword evidence="7" id="KW-1185">Reference proteome</keyword>
<dbReference type="PANTHER" id="PTHR47506:SF10">
    <property type="entry name" value="TRANSCRIPTIONAL REGULATORY PROTEIN"/>
    <property type="match status" value="1"/>
</dbReference>
<dbReference type="InterPro" id="IPR011075">
    <property type="entry name" value="TetR_C"/>
</dbReference>
<keyword evidence="1" id="KW-0805">Transcription regulation</keyword>
<sequence>MARAKEFEEDVVLLKAMKLFWEQGYEKTSINDLVERMGIHRRSLYDTFGDKHMLYLRAFDRYKTLTNNRLGALIPNSTPKQAIDFIFEYTIQGTSADNPVGCMMVNMAVELASSDPEARAKVSESFAYWEQMLAEVISKGQKNGDFTSKRSAEELAESLHNNLLGLRVLTRSLTNKDKLYRIADMAKVVLYQ</sequence>
<dbReference type="Pfam" id="PF00440">
    <property type="entry name" value="TetR_N"/>
    <property type="match status" value="1"/>
</dbReference>
<feature type="domain" description="HTH tetR-type" evidence="5">
    <location>
        <begin position="6"/>
        <end position="66"/>
    </location>
</feature>
<feature type="DNA-binding region" description="H-T-H motif" evidence="4">
    <location>
        <begin position="29"/>
        <end position="48"/>
    </location>
</feature>
<dbReference type="Pfam" id="PF16925">
    <property type="entry name" value="TetR_C_13"/>
    <property type="match status" value="1"/>
</dbReference>
<evidence type="ECO:0000256" key="4">
    <source>
        <dbReference type="PROSITE-ProRule" id="PRU00335"/>
    </source>
</evidence>
<dbReference type="InterPro" id="IPR036271">
    <property type="entry name" value="Tet_transcr_reg_TetR-rel_C_sf"/>
</dbReference>
<dbReference type="PANTHER" id="PTHR47506">
    <property type="entry name" value="TRANSCRIPTIONAL REGULATORY PROTEIN"/>
    <property type="match status" value="1"/>
</dbReference>
<dbReference type="EMBL" id="JAGKSP010000014">
    <property type="protein sequence ID" value="MBP3966019.1"/>
    <property type="molecule type" value="Genomic_DNA"/>
</dbReference>
<gene>
    <name evidence="6" type="ORF">I8J30_25270</name>
</gene>
<organism evidence="6 7">
    <name type="scientific">Paenibacillus lignilyticus</name>
    <dbReference type="NCBI Taxonomy" id="1172615"/>
    <lineage>
        <taxon>Bacteria</taxon>
        <taxon>Bacillati</taxon>
        <taxon>Bacillota</taxon>
        <taxon>Bacilli</taxon>
        <taxon>Bacillales</taxon>
        <taxon>Paenibacillaceae</taxon>
        <taxon>Paenibacillus</taxon>
    </lineage>
</organism>
<keyword evidence="2 4" id="KW-0238">DNA-binding</keyword>
<proteinExistence type="predicted"/>
<dbReference type="PROSITE" id="PS50977">
    <property type="entry name" value="HTH_TETR_2"/>
    <property type="match status" value="1"/>
</dbReference>
<protein>
    <submittedName>
        <fullName evidence="6">TetR/AcrR family transcriptional regulator</fullName>
    </submittedName>
</protein>
<evidence type="ECO:0000313" key="6">
    <source>
        <dbReference type="EMBL" id="MBP3966019.1"/>
    </source>
</evidence>
<accession>A0ABS5CJG6</accession>
<dbReference type="InterPro" id="IPR009057">
    <property type="entry name" value="Homeodomain-like_sf"/>
</dbReference>
<evidence type="ECO:0000259" key="5">
    <source>
        <dbReference type="PROSITE" id="PS50977"/>
    </source>
</evidence>
<evidence type="ECO:0000313" key="7">
    <source>
        <dbReference type="Proteomes" id="UP000673394"/>
    </source>
</evidence>
<comment type="caution">
    <text evidence="6">The sequence shown here is derived from an EMBL/GenBank/DDBJ whole genome shotgun (WGS) entry which is preliminary data.</text>
</comment>
<keyword evidence="3" id="KW-0804">Transcription</keyword>
<dbReference type="Gene3D" id="1.10.357.10">
    <property type="entry name" value="Tetracycline Repressor, domain 2"/>
    <property type="match status" value="1"/>
</dbReference>
<name>A0ABS5CJG6_9BACL</name>
<reference evidence="6 7" key="1">
    <citation type="submission" date="2021-04" db="EMBL/GenBank/DDBJ databases">
        <title>Paenibacillus sp. DLE-14 whole genome sequence.</title>
        <authorList>
            <person name="Ham Y.J."/>
        </authorList>
    </citation>
    <scope>NUCLEOTIDE SEQUENCE [LARGE SCALE GENOMIC DNA]</scope>
    <source>
        <strain evidence="6 7">DLE-14</strain>
    </source>
</reference>
<dbReference type="SUPFAM" id="SSF46689">
    <property type="entry name" value="Homeodomain-like"/>
    <property type="match status" value="1"/>
</dbReference>
<dbReference type="InterPro" id="IPR001647">
    <property type="entry name" value="HTH_TetR"/>
</dbReference>
<dbReference type="Gene3D" id="1.10.10.60">
    <property type="entry name" value="Homeodomain-like"/>
    <property type="match status" value="1"/>
</dbReference>
<dbReference type="SUPFAM" id="SSF48498">
    <property type="entry name" value="Tetracyclin repressor-like, C-terminal domain"/>
    <property type="match status" value="1"/>
</dbReference>
<evidence type="ECO:0000256" key="1">
    <source>
        <dbReference type="ARBA" id="ARBA00023015"/>
    </source>
</evidence>
<dbReference type="Proteomes" id="UP000673394">
    <property type="component" value="Unassembled WGS sequence"/>
</dbReference>
<dbReference type="RefSeq" id="WP_210662853.1">
    <property type="nucleotide sequence ID" value="NZ_JAGKSP010000014.1"/>
</dbReference>
<evidence type="ECO:0000256" key="3">
    <source>
        <dbReference type="ARBA" id="ARBA00023163"/>
    </source>
</evidence>
<evidence type="ECO:0000256" key="2">
    <source>
        <dbReference type="ARBA" id="ARBA00023125"/>
    </source>
</evidence>